<proteinExistence type="predicted"/>
<sequence>NPQISPEEGLPKTIEWMKKIYCSGESQLG</sequence>
<feature type="non-terminal residue" evidence="1">
    <location>
        <position position="1"/>
    </location>
</feature>
<dbReference type="AlphaFoldDB" id="X1LXA4"/>
<dbReference type="EMBL" id="BARV01005043">
    <property type="protein sequence ID" value="GAI10431.1"/>
    <property type="molecule type" value="Genomic_DNA"/>
</dbReference>
<accession>X1LXA4</accession>
<comment type="caution">
    <text evidence="1">The sequence shown here is derived from an EMBL/GenBank/DDBJ whole genome shotgun (WGS) entry which is preliminary data.</text>
</comment>
<evidence type="ECO:0000313" key="1">
    <source>
        <dbReference type="EMBL" id="GAI10431.1"/>
    </source>
</evidence>
<reference evidence="1" key="1">
    <citation type="journal article" date="2014" name="Front. Microbiol.">
        <title>High frequency of phylogenetically diverse reductive dehalogenase-homologous genes in deep subseafloor sedimentary metagenomes.</title>
        <authorList>
            <person name="Kawai M."/>
            <person name="Futagami T."/>
            <person name="Toyoda A."/>
            <person name="Takaki Y."/>
            <person name="Nishi S."/>
            <person name="Hori S."/>
            <person name="Arai W."/>
            <person name="Tsubouchi T."/>
            <person name="Morono Y."/>
            <person name="Uchiyama I."/>
            <person name="Ito T."/>
            <person name="Fujiyama A."/>
            <person name="Inagaki F."/>
            <person name="Takami H."/>
        </authorList>
    </citation>
    <scope>NUCLEOTIDE SEQUENCE</scope>
    <source>
        <strain evidence="1">Expedition CK06-06</strain>
    </source>
</reference>
<gene>
    <name evidence="1" type="ORF">S06H3_10739</name>
</gene>
<organism evidence="1">
    <name type="scientific">marine sediment metagenome</name>
    <dbReference type="NCBI Taxonomy" id="412755"/>
    <lineage>
        <taxon>unclassified sequences</taxon>
        <taxon>metagenomes</taxon>
        <taxon>ecological metagenomes</taxon>
    </lineage>
</organism>
<protein>
    <submittedName>
        <fullName evidence="1">Uncharacterized protein</fullName>
    </submittedName>
</protein>
<name>X1LXA4_9ZZZZ</name>